<dbReference type="AlphaFoldDB" id="A0A1H5YZE1"/>
<gene>
    <name evidence="3" type="ORF">SAMN04489712_104255</name>
</gene>
<dbReference type="Pfam" id="PF01370">
    <property type="entry name" value="Epimerase"/>
    <property type="match status" value="1"/>
</dbReference>
<dbReference type="PANTHER" id="PTHR43245:SF52">
    <property type="entry name" value="NAD-DEPENDENT EPIMERASE_DEHYDRATASE"/>
    <property type="match status" value="1"/>
</dbReference>
<proteinExistence type="predicted"/>
<keyword evidence="4" id="KW-1185">Reference proteome</keyword>
<organism evidence="3 4">
    <name type="scientific">Thermomonospora echinospora</name>
    <dbReference type="NCBI Taxonomy" id="1992"/>
    <lineage>
        <taxon>Bacteria</taxon>
        <taxon>Bacillati</taxon>
        <taxon>Actinomycetota</taxon>
        <taxon>Actinomycetes</taxon>
        <taxon>Streptosporangiales</taxon>
        <taxon>Thermomonosporaceae</taxon>
        <taxon>Thermomonospora</taxon>
    </lineage>
</organism>
<dbReference type="RefSeq" id="WP_103937705.1">
    <property type="nucleotide sequence ID" value="NZ_FNVO01000004.1"/>
</dbReference>
<dbReference type="EMBL" id="FNVO01000004">
    <property type="protein sequence ID" value="SEG29160.1"/>
    <property type="molecule type" value="Genomic_DNA"/>
</dbReference>
<protein>
    <submittedName>
        <fullName evidence="3">UDP-glucose 4-epimerase</fullName>
    </submittedName>
</protein>
<dbReference type="InterPro" id="IPR001509">
    <property type="entry name" value="Epimerase_deHydtase"/>
</dbReference>
<dbReference type="InterPro" id="IPR050177">
    <property type="entry name" value="Lipid_A_modif_metabolic_enz"/>
</dbReference>
<name>A0A1H5YZE1_9ACTN</name>
<sequence>MPSATARVVLVTGVSRFLGARVAGALQAEPGIDRVIGVDTVPPTTPLGRTEFVRVDIRTPGIAKVISSERVDTVVHLNLVTSQIGPRPKMKELNVIGTMQLLAACQRSPDMRKLVVRSSAAVYGSSPRDPAVFAETDEPMEAPSSGYAKDVTEVEGYVRGLLRRRSDLTVSVLRFANFLGPDVDSPLTRYLRMPVVPTVLGFDPRLQFIHSGDGAEVVRRMTVEDHPGCYNVAGDGVLLLSQALRRAGRPSVPVPEASMQVFGDLGRRFAGLSGFSPELLRWLMYGRVIDCSKLAAELRWRPEHSAESAFTDFVRAAGGGHNPSLEVFDRLVGALGGRSPATTSHGRSGPRFGGPRAAPHENGAGR</sequence>
<dbReference type="PANTHER" id="PTHR43245">
    <property type="entry name" value="BIFUNCTIONAL POLYMYXIN RESISTANCE PROTEIN ARNA"/>
    <property type="match status" value="1"/>
</dbReference>
<dbReference type="OrthoDB" id="9795501at2"/>
<accession>A0A1H5YZE1</accession>
<dbReference type="InterPro" id="IPR036291">
    <property type="entry name" value="NAD(P)-bd_dom_sf"/>
</dbReference>
<dbReference type="SUPFAM" id="SSF51735">
    <property type="entry name" value="NAD(P)-binding Rossmann-fold domains"/>
    <property type="match status" value="1"/>
</dbReference>
<dbReference type="Proteomes" id="UP000236723">
    <property type="component" value="Unassembled WGS sequence"/>
</dbReference>
<reference evidence="4" key="1">
    <citation type="submission" date="2016-10" db="EMBL/GenBank/DDBJ databases">
        <authorList>
            <person name="Varghese N."/>
            <person name="Submissions S."/>
        </authorList>
    </citation>
    <scope>NUCLEOTIDE SEQUENCE [LARGE SCALE GENOMIC DNA]</scope>
    <source>
        <strain evidence="4">DSM 43163</strain>
    </source>
</reference>
<feature type="region of interest" description="Disordered" evidence="1">
    <location>
        <begin position="338"/>
        <end position="366"/>
    </location>
</feature>
<feature type="domain" description="NAD-dependent epimerase/dehydratase" evidence="2">
    <location>
        <begin position="9"/>
        <end position="233"/>
    </location>
</feature>
<evidence type="ECO:0000259" key="2">
    <source>
        <dbReference type="Pfam" id="PF01370"/>
    </source>
</evidence>
<evidence type="ECO:0000256" key="1">
    <source>
        <dbReference type="SAM" id="MobiDB-lite"/>
    </source>
</evidence>
<evidence type="ECO:0000313" key="3">
    <source>
        <dbReference type="EMBL" id="SEG29160.1"/>
    </source>
</evidence>
<dbReference type="Gene3D" id="3.40.50.720">
    <property type="entry name" value="NAD(P)-binding Rossmann-like Domain"/>
    <property type="match status" value="1"/>
</dbReference>
<evidence type="ECO:0000313" key="4">
    <source>
        <dbReference type="Proteomes" id="UP000236723"/>
    </source>
</evidence>